<dbReference type="KEGG" id="bcop:JD108_13775"/>
<name>A0A7T5EI68_9BACL</name>
<dbReference type="PIRSF" id="PIRSF006425">
    <property type="entry name" value="UCP006425_WD40"/>
    <property type="match status" value="1"/>
</dbReference>
<dbReference type="Proteomes" id="UP000595847">
    <property type="component" value="Chromosome"/>
</dbReference>
<evidence type="ECO:0000313" key="5">
    <source>
        <dbReference type="Proteomes" id="UP000677234"/>
    </source>
</evidence>
<reference evidence="3" key="2">
    <citation type="submission" date="2021-04" db="EMBL/GenBank/DDBJ databases">
        <title>Brevibacillus composti FJAT-54423, complete genome.</title>
        <authorList>
            <person name="Tang R."/>
        </authorList>
    </citation>
    <scope>NUCLEOTIDE SEQUENCE</scope>
    <source>
        <strain evidence="3">FJAT-54424</strain>
    </source>
</reference>
<dbReference type="Proteomes" id="UP000677234">
    <property type="component" value="Chromosome"/>
</dbReference>
<dbReference type="EMBL" id="CP066308">
    <property type="protein sequence ID" value="QQE73002.1"/>
    <property type="molecule type" value="Genomic_DNA"/>
</dbReference>
<dbReference type="InterPro" id="IPR019198">
    <property type="entry name" value="Beta_propeller_containing"/>
</dbReference>
<keyword evidence="5" id="KW-1185">Reference proteome</keyword>
<reference evidence="2 4" key="1">
    <citation type="submission" date="2020-12" db="EMBL/GenBank/DDBJ databases">
        <title>strain FJAT-54423T represents a novel species of the genus Brevibacillus.</title>
        <authorList>
            <person name="Tang R."/>
        </authorList>
    </citation>
    <scope>NUCLEOTIDE SEQUENCE [LARGE SCALE GENOMIC DNA]</scope>
    <source>
        <strain evidence="2 4">FJAT-54423</strain>
    </source>
</reference>
<dbReference type="Pfam" id="PF09826">
    <property type="entry name" value="Beta_propel"/>
    <property type="match status" value="1"/>
</dbReference>
<evidence type="ECO:0000313" key="3">
    <source>
        <dbReference type="EMBL" id="QUO40080.1"/>
    </source>
</evidence>
<gene>
    <name evidence="2" type="ORF">JD108_13775</name>
    <name evidence="3" type="ORF">KDJ56_13720</name>
</gene>
<dbReference type="AlphaFoldDB" id="A0A7T5EI68"/>
<evidence type="ECO:0000313" key="2">
    <source>
        <dbReference type="EMBL" id="QQE73002.1"/>
    </source>
</evidence>
<protein>
    <submittedName>
        <fullName evidence="2">Beta-propeller domain-containing protein</fullName>
    </submittedName>
</protein>
<feature type="region of interest" description="Disordered" evidence="1">
    <location>
        <begin position="32"/>
        <end position="54"/>
    </location>
</feature>
<dbReference type="EMBL" id="CP073708">
    <property type="protein sequence ID" value="QUO40080.1"/>
    <property type="molecule type" value="Genomic_DNA"/>
</dbReference>
<dbReference type="RefSeq" id="WP_198826634.1">
    <property type="nucleotide sequence ID" value="NZ_CP066308.1"/>
</dbReference>
<dbReference type="InterPro" id="IPR014441">
    <property type="entry name" value="UCP006425_b-propeller"/>
</dbReference>
<organism evidence="2 4">
    <name type="scientific">Brevibacillus composti</name>
    <dbReference type="NCBI Taxonomy" id="2796470"/>
    <lineage>
        <taxon>Bacteria</taxon>
        <taxon>Bacillati</taxon>
        <taxon>Bacillota</taxon>
        <taxon>Bacilli</taxon>
        <taxon>Bacillales</taxon>
        <taxon>Paenibacillaceae</taxon>
        <taxon>Brevibacillus</taxon>
    </lineage>
</organism>
<proteinExistence type="predicted"/>
<evidence type="ECO:0000313" key="4">
    <source>
        <dbReference type="Proteomes" id="UP000595847"/>
    </source>
</evidence>
<sequence length="673" mass="74452">MKKTIGLLLSGVLLFALGIGLQGVYGDRPPVAVAEESPPSPQRAAVSPEEEEPLPVVGSYPSLKKLLKTYEDSLVVYETEVSLSDGAAPVQEMARVESMKTASAPAMDSADFSVTNVQVQGVDEADVAMTDGTYLYQATPEEVRIIRAQPVDRMEVVSRISYADQSFHPLELYLDEKRLVVIGHSMPPAVRDYPAVKKKKAAPALPPSYSTLVQALVYDVTDKSAPRLTRTLEADGHYVSSRKIGSNLYLVTNKPIDSHLLYASEQGALPIYRDSAQGNAYQTVRFDEIRYFPEIVRPEYLIAAGANLDDPKQPLSIHTYLGAGENVYASPDHLYVALTGRQHSPALEKAPSLLPSRRAPAPPEEVQTTLYRFSMKAGTLSYTGKGSVPGRLLNQFSMDEHEDHLRIATTTGDMWRTDEGTSKNNLYVLDNKLKLAGVLEGIAPGEKIYAVRFMGDRAYMVTFKQVDPLFVIDVRNPAAPQVLGALKIPGYSDYLHPYDENHIIGFGKDAVADKETAFYQGMKLALFDVTDVNNPREKFQTVIGDRGTDSELLRNHKALLFSKEKELLAFPVSVHTLSHAQKAAGQASAFGDFSFQGAYVYRLNKDEGFALRGRITHLDPDDLKKAGHDWYDSAKNIERIIYIGDTLYTLSRDKVKANNLQTLTEYRTLHLSK</sequence>
<accession>A0A7T5EI68</accession>
<evidence type="ECO:0000256" key="1">
    <source>
        <dbReference type="SAM" id="MobiDB-lite"/>
    </source>
</evidence>